<evidence type="ECO:0000313" key="9">
    <source>
        <dbReference type="Proteomes" id="UP000245771"/>
    </source>
</evidence>
<name>A0A316V482_9BASI</name>
<accession>A0A316V482</accession>
<keyword evidence="2" id="KW-0813">Transport</keyword>
<feature type="transmembrane region" description="Helical" evidence="7">
    <location>
        <begin position="848"/>
        <end position="867"/>
    </location>
</feature>
<feature type="region of interest" description="Disordered" evidence="6">
    <location>
        <begin position="1"/>
        <end position="21"/>
    </location>
</feature>
<feature type="compositionally biased region" description="Basic residues" evidence="6">
    <location>
        <begin position="352"/>
        <end position="361"/>
    </location>
</feature>
<dbReference type="InterPro" id="IPR001958">
    <property type="entry name" value="Tet-R_TetA/multi-R_MdtG-like"/>
</dbReference>
<dbReference type="Gene3D" id="1.20.1250.20">
    <property type="entry name" value="MFS general substrate transporter like domains"/>
    <property type="match status" value="2"/>
</dbReference>
<feature type="transmembrane region" description="Helical" evidence="7">
    <location>
        <begin position="701"/>
        <end position="722"/>
    </location>
</feature>
<dbReference type="InParanoid" id="A0A316V482"/>
<feature type="compositionally biased region" description="Acidic residues" evidence="6">
    <location>
        <begin position="498"/>
        <end position="512"/>
    </location>
</feature>
<dbReference type="SUPFAM" id="SSF103473">
    <property type="entry name" value="MFS general substrate transporter"/>
    <property type="match status" value="2"/>
</dbReference>
<feature type="transmembrane region" description="Helical" evidence="7">
    <location>
        <begin position="67"/>
        <end position="88"/>
    </location>
</feature>
<dbReference type="Proteomes" id="UP000245771">
    <property type="component" value="Unassembled WGS sequence"/>
</dbReference>
<feature type="transmembrane region" description="Helical" evidence="7">
    <location>
        <begin position="199"/>
        <end position="222"/>
    </location>
</feature>
<evidence type="ECO:0008006" key="10">
    <source>
        <dbReference type="Google" id="ProtNLM"/>
    </source>
</evidence>
<organism evidence="8 9">
    <name type="scientific">Meira miltonrushii</name>
    <dbReference type="NCBI Taxonomy" id="1280837"/>
    <lineage>
        <taxon>Eukaryota</taxon>
        <taxon>Fungi</taxon>
        <taxon>Dikarya</taxon>
        <taxon>Basidiomycota</taxon>
        <taxon>Ustilaginomycotina</taxon>
        <taxon>Exobasidiomycetes</taxon>
        <taxon>Exobasidiales</taxon>
        <taxon>Brachybasidiaceae</taxon>
        <taxon>Meira</taxon>
    </lineage>
</organism>
<sequence>MSQWERKPRIPSLMPAKSSPNSTPIPTVPFVVLCLVCFGEFSSAGVAGPFLFFQIESFNVGGEGEVGYWAGVVASVFFFAQFLTSLLWASIAQKHGRRAVLLVSLVGNSISLILFGMSTNLRMAISVRLAQGLFNGAVGVAKGAVRDLTDETNEGRAMAQLGFAWGMGGIVGPLMGGLLCNPTDKFPWLFGNNEFLKHYPYVLPCLVVASFTATGAFLTLFIGPDGGPRTGAIHLPEKPDIERAGHRTASNLGSFGRTASKKISGYFKGGQDGSHTPTTPLGESLVSLRGAEMAGPSYSNDGLPRTFTQQVEDETGGPPSPHDSDEEGTIITTTRAGTSGFDDHRRPAFARNRPRPMSRTTARHRSILGGGSAYGYEGNAPLSSYTGTGAGGGGSENRRNSTQQTSTGLINNRTSVLSTTQYAPDFEQLGNEGSDGKPRQLSFAQRFLLANDDAVLGLSDLWVAAAINNDETYADDEDDDFGYDYGDEEDTIDRSRLEEEEEEREEIDDNEDSPLMPRHLPPLNFARRHRLNSTGASSRGSRPFMTRRGSNNNRIPSVYSNTGVESAQIVQALQRPMSPGIHFAEDANGSGIQGAGATAGYDPTLAGIPESASVSGTIRIDKNGTKYGQYGGGDRSQISLAATSVQRQRAIEAQQQSLLRQLPLTFIAHYALLSLHSSTFDQVFMAYLVTPFKSGGLGLTAAHYAELIAALAFFQIGSQFYFYPKVGPPQGKFSHLSMMRLGTSLYLPVYVLFASLRAFLHPSTDAIVMSFMILFASLRLLANTCSFTSVSILMNATTQPHLVPLANGLAQTTSSAARFVGPLVGGMLWAKGVEGGYETHSWPFNYHLGFWVAGLLGFSGFLHSWLIR</sequence>
<gene>
    <name evidence="8" type="ORF">FA14DRAFT_128358</name>
</gene>
<dbReference type="AlphaFoldDB" id="A0A316V482"/>
<keyword evidence="5 7" id="KW-0472">Membrane</keyword>
<evidence type="ECO:0000256" key="2">
    <source>
        <dbReference type="ARBA" id="ARBA00022448"/>
    </source>
</evidence>
<keyword evidence="3 7" id="KW-0812">Transmembrane</keyword>
<feature type="transmembrane region" description="Helical" evidence="7">
    <location>
        <begin position="100"/>
        <end position="119"/>
    </location>
</feature>
<feature type="transmembrane region" description="Helical" evidence="7">
    <location>
        <begin position="157"/>
        <end position="179"/>
    </location>
</feature>
<proteinExistence type="predicted"/>
<dbReference type="GeneID" id="37018633"/>
<dbReference type="PANTHER" id="PTHR23504:SF17">
    <property type="entry name" value="MAJOR FACILITATOR SUPERFAMILY (MFS) PROFILE DOMAIN-CONTAINING PROTEIN"/>
    <property type="match status" value="1"/>
</dbReference>
<feature type="transmembrane region" description="Helical" evidence="7">
    <location>
        <begin position="667"/>
        <end position="689"/>
    </location>
</feature>
<feature type="region of interest" description="Disordered" evidence="6">
    <location>
        <begin position="385"/>
        <end position="406"/>
    </location>
</feature>
<dbReference type="PRINTS" id="PR01035">
    <property type="entry name" value="TCRTETA"/>
</dbReference>
<reference evidence="8 9" key="1">
    <citation type="journal article" date="2018" name="Mol. Biol. Evol.">
        <title>Broad Genomic Sampling Reveals a Smut Pathogenic Ancestry of the Fungal Clade Ustilaginomycotina.</title>
        <authorList>
            <person name="Kijpornyongpan T."/>
            <person name="Mondo S.J."/>
            <person name="Barry K."/>
            <person name="Sandor L."/>
            <person name="Lee J."/>
            <person name="Lipzen A."/>
            <person name="Pangilinan J."/>
            <person name="LaButti K."/>
            <person name="Hainaut M."/>
            <person name="Henrissat B."/>
            <person name="Grigoriev I.V."/>
            <person name="Spatafora J.W."/>
            <person name="Aime M.C."/>
        </authorList>
    </citation>
    <scope>NUCLEOTIDE SEQUENCE [LARGE SCALE GENOMIC DNA]</scope>
    <source>
        <strain evidence="8 9">MCA 3882</strain>
    </source>
</reference>
<feature type="region of interest" description="Disordered" evidence="6">
    <location>
        <begin position="475"/>
        <end position="559"/>
    </location>
</feature>
<dbReference type="InterPro" id="IPR036259">
    <property type="entry name" value="MFS_trans_sf"/>
</dbReference>
<dbReference type="OrthoDB" id="10262656at2759"/>
<dbReference type="GO" id="GO:0022857">
    <property type="term" value="F:transmembrane transporter activity"/>
    <property type="evidence" value="ECO:0007669"/>
    <property type="project" value="InterPro"/>
</dbReference>
<protein>
    <recommendedName>
        <fullName evidence="10">Major facilitator superfamily MFS-1</fullName>
    </recommendedName>
</protein>
<evidence type="ECO:0000256" key="7">
    <source>
        <dbReference type="SAM" id="Phobius"/>
    </source>
</evidence>
<evidence type="ECO:0000256" key="1">
    <source>
        <dbReference type="ARBA" id="ARBA00004141"/>
    </source>
</evidence>
<evidence type="ECO:0000256" key="6">
    <source>
        <dbReference type="SAM" id="MobiDB-lite"/>
    </source>
</evidence>
<dbReference type="GO" id="GO:0016020">
    <property type="term" value="C:membrane"/>
    <property type="evidence" value="ECO:0007669"/>
    <property type="project" value="UniProtKB-SubCell"/>
</dbReference>
<dbReference type="PANTHER" id="PTHR23504">
    <property type="entry name" value="MAJOR FACILITATOR SUPERFAMILY DOMAIN-CONTAINING PROTEIN 10"/>
    <property type="match status" value="1"/>
</dbReference>
<evidence type="ECO:0000256" key="4">
    <source>
        <dbReference type="ARBA" id="ARBA00022989"/>
    </source>
</evidence>
<comment type="subcellular location">
    <subcellularLocation>
        <location evidence="1">Membrane</location>
        <topology evidence="1">Multi-pass membrane protein</topology>
    </subcellularLocation>
</comment>
<dbReference type="RefSeq" id="XP_025351633.1">
    <property type="nucleotide sequence ID" value="XM_025496852.1"/>
</dbReference>
<dbReference type="Pfam" id="PF07690">
    <property type="entry name" value="MFS_1"/>
    <property type="match status" value="1"/>
</dbReference>
<keyword evidence="9" id="KW-1185">Reference proteome</keyword>
<feature type="compositionally biased region" description="Polar residues" evidence="6">
    <location>
        <begin position="548"/>
        <end position="559"/>
    </location>
</feature>
<feature type="region of interest" description="Disordered" evidence="6">
    <location>
        <begin position="293"/>
        <end position="361"/>
    </location>
</feature>
<feature type="compositionally biased region" description="Acidic residues" evidence="6">
    <location>
        <begin position="475"/>
        <end position="491"/>
    </location>
</feature>
<keyword evidence="4 7" id="KW-1133">Transmembrane helix</keyword>
<evidence type="ECO:0000313" key="8">
    <source>
        <dbReference type="EMBL" id="PWN31331.1"/>
    </source>
</evidence>
<feature type="transmembrane region" description="Helical" evidence="7">
    <location>
        <begin position="766"/>
        <end position="793"/>
    </location>
</feature>
<dbReference type="EMBL" id="KZ819611">
    <property type="protein sequence ID" value="PWN31331.1"/>
    <property type="molecule type" value="Genomic_DNA"/>
</dbReference>
<feature type="transmembrane region" description="Helical" evidence="7">
    <location>
        <begin position="743"/>
        <end position="760"/>
    </location>
</feature>
<evidence type="ECO:0000256" key="5">
    <source>
        <dbReference type="ARBA" id="ARBA00023136"/>
    </source>
</evidence>
<evidence type="ECO:0000256" key="3">
    <source>
        <dbReference type="ARBA" id="ARBA00022692"/>
    </source>
</evidence>
<dbReference type="InterPro" id="IPR011701">
    <property type="entry name" value="MFS"/>
</dbReference>